<evidence type="ECO:0000256" key="2">
    <source>
        <dbReference type="ARBA" id="ARBA00012438"/>
    </source>
</evidence>
<dbReference type="GO" id="GO:0005524">
    <property type="term" value="F:ATP binding"/>
    <property type="evidence" value="ECO:0007669"/>
    <property type="project" value="UniProtKB-KW"/>
</dbReference>
<evidence type="ECO:0000256" key="1">
    <source>
        <dbReference type="ARBA" id="ARBA00000085"/>
    </source>
</evidence>
<evidence type="ECO:0000259" key="10">
    <source>
        <dbReference type="PROSITE" id="PS50109"/>
    </source>
</evidence>
<dbReference type="EC" id="2.7.13.3" evidence="2"/>
<dbReference type="PANTHER" id="PTHR43065">
    <property type="entry name" value="SENSOR HISTIDINE KINASE"/>
    <property type="match status" value="1"/>
</dbReference>
<name>A0A2K8N542_9BACL</name>
<proteinExistence type="predicted"/>
<dbReference type="OrthoDB" id="9815750at2"/>
<dbReference type="Gene3D" id="3.30.450.20">
    <property type="entry name" value="PAS domain"/>
    <property type="match status" value="1"/>
</dbReference>
<dbReference type="InterPro" id="IPR035965">
    <property type="entry name" value="PAS-like_dom_sf"/>
</dbReference>
<evidence type="ECO:0000313" key="12">
    <source>
        <dbReference type="Proteomes" id="UP000231932"/>
    </source>
</evidence>
<dbReference type="Proteomes" id="UP000231932">
    <property type="component" value="Chromosome"/>
</dbReference>
<protein>
    <recommendedName>
        <fullName evidence="2">histidine kinase</fullName>
        <ecNumber evidence="2">2.7.13.3</ecNumber>
    </recommendedName>
</protein>
<dbReference type="CDD" id="cd00082">
    <property type="entry name" value="HisKA"/>
    <property type="match status" value="1"/>
</dbReference>
<dbReference type="InterPro" id="IPR003594">
    <property type="entry name" value="HATPase_dom"/>
</dbReference>
<evidence type="ECO:0000256" key="7">
    <source>
        <dbReference type="ARBA" id="ARBA00022840"/>
    </source>
</evidence>
<dbReference type="InterPro" id="IPR003661">
    <property type="entry name" value="HisK_dim/P_dom"/>
</dbReference>
<dbReference type="PANTHER" id="PTHR43065:SF10">
    <property type="entry name" value="PEROXIDE STRESS-ACTIVATED HISTIDINE KINASE MAK3"/>
    <property type="match status" value="1"/>
</dbReference>
<dbReference type="Gene3D" id="3.30.565.10">
    <property type="entry name" value="Histidine kinase-like ATPase, C-terminal domain"/>
    <property type="match status" value="1"/>
</dbReference>
<dbReference type="SMART" id="SM00387">
    <property type="entry name" value="HATPase_c"/>
    <property type="match status" value="1"/>
</dbReference>
<gene>
    <name evidence="11" type="ORF">CVV65_00190</name>
</gene>
<feature type="region of interest" description="Disordered" evidence="9">
    <location>
        <begin position="35"/>
        <end position="59"/>
    </location>
</feature>
<dbReference type="PRINTS" id="PR00344">
    <property type="entry name" value="BCTRLSENSOR"/>
</dbReference>
<keyword evidence="5" id="KW-0547">Nucleotide-binding</keyword>
<evidence type="ECO:0000256" key="5">
    <source>
        <dbReference type="ARBA" id="ARBA00022741"/>
    </source>
</evidence>
<dbReference type="InterPro" id="IPR000014">
    <property type="entry name" value="PAS"/>
</dbReference>
<evidence type="ECO:0000256" key="3">
    <source>
        <dbReference type="ARBA" id="ARBA00022553"/>
    </source>
</evidence>
<dbReference type="EMBL" id="CP024955">
    <property type="protein sequence ID" value="ATY83592.1"/>
    <property type="molecule type" value="Genomic_DNA"/>
</dbReference>
<keyword evidence="6 11" id="KW-0418">Kinase</keyword>
<sequence length="440" mass="48955">MFHREGWIERNIELLPFPACLLDSGGALLAASRALEDATRQPENHPAEKGPESSNAGRDGLAADMVRYERTTEDGNRVYLYVSDDAITWDLWLWELVQPIIGEMAMGVILTDVDLRVRATNSTAVKMLHLKADDAIGRVLSEAVPELGLVLRPVAHKIAAEGVRNLLFDAEIDGQIQHWLLDSHVLPGFLSPEGSHEKRIVFFLKDLGERFENQLQRQEKLATVGKIAAGIAHEIRNPLTSIKGFLQIMRENFIRSHMDKEFQYTEVMLAEIDRVNELVGELLLLSRPRDIKLASMEVEELVTGLAPLISSETLLHDIEFHLCIKPVPKVLADPELLKQVVLNLVKNAVEAMEHGGTLTLCTDVDREENLVRIDVQDTGPGIPAYAMDRIFDAFFTTKENGTGLGLPICQRIISDLGGMIRVSSKGYGTTFSVLLPAYEP</sequence>
<keyword evidence="12" id="KW-1185">Reference proteome</keyword>
<reference evidence="12" key="1">
    <citation type="submission" date="2017-11" db="EMBL/GenBank/DDBJ databases">
        <title>Complete Genome Sequence of Kyrpidia sp. Strain EA-1, a thermophilic, hydrogen-oxidizing Bacterium, isolated from the Azores.</title>
        <authorList>
            <person name="Reiner J.E."/>
            <person name="Lapp C.J."/>
            <person name="Bunk B."/>
            <person name="Gescher J."/>
        </authorList>
    </citation>
    <scope>NUCLEOTIDE SEQUENCE [LARGE SCALE GENOMIC DNA]</scope>
    <source>
        <strain evidence="12">EA-1</strain>
    </source>
</reference>
<feature type="compositionally biased region" description="Basic and acidic residues" evidence="9">
    <location>
        <begin position="35"/>
        <end position="51"/>
    </location>
</feature>
<dbReference type="KEGG" id="kyr:CVV65_00190"/>
<evidence type="ECO:0000256" key="9">
    <source>
        <dbReference type="SAM" id="MobiDB-lite"/>
    </source>
</evidence>
<accession>A0A2K8N542</accession>
<dbReference type="SMART" id="SM00388">
    <property type="entry name" value="HisKA"/>
    <property type="match status" value="1"/>
</dbReference>
<dbReference type="InterPro" id="IPR036097">
    <property type="entry name" value="HisK_dim/P_sf"/>
</dbReference>
<evidence type="ECO:0000256" key="8">
    <source>
        <dbReference type="ARBA" id="ARBA00023012"/>
    </source>
</evidence>
<dbReference type="InterPro" id="IPR004358">
    <property type="entry name" value="Sig_transdc_His_kin-like_C"/>
</dbReference>
<evidence type="ECO:0000256" key="6">
    <source>
        <dbReference type="ARBA" id="ARBA00022777"/>
    </source>
</evidence>
<keyword evidence="4" id="KW-0808">Transferase</keyword>
<dbReference type="InterPro" id="IPR005467">
    <property type="entry name" value="His_kinase_dom"/>
</dbReference>
<dbReference type="InterPro" id="IPR036890">
    <property type="entry name" value="HATPase_C_sf"/>
</dbReference>
<dbReference type="SUPFAM" id="SSF55874">
    <property type="entry name" value="ATPase domain of HSP90 chaperone/DNA topoisomerase II/histidine kinase"/>
    <property type="match status" value="1"/>
</dbReference>
<dbReference type="Pfam" id="PF00512">
    <property type="entry name" value="HisKA"/>
    <property type="match status" value="1"/>
</dbReference>
<dbReference type="Gene3D" id="1.10.287.130">
    <property type="match status" value="1"/>
</dbReference>
<evidence type="ECO:0000256" key="4">
    <source>
        <dbReference type="ARBA" id="ARBA00022679"/>
    </source>
</evidence>
<evidence type="ECO:0000313" key="11">
    <source>
        <dbReference type="EMBL" id="ATY83592.1"/>
    </source>
</evidence>
<dbReference type="SUPFAM" id="SSF55785">
    <property type="entry name" value="PYP-like sensor domain (PAS domain)"/>
    <property type="match status" value="1"/>
</dbReference>
<dbReference type="Pfam" id="PF02518">
    <property type="entry name" value="HATPase_c"/>
    <property type="match status" value="1"/>
</dbReference>
<keyword evidence="8" id="KW-0902">Two-component regulatory system</keyword>
<dbReference type="PROSITE" id="PS50109">
    <property type="entry name" value="HIS_KIN"/>
    <property type="match status" value="1"/>
</dbReference>
<dbReference type="GO" id="GO:0000155">
    <property type="term" value="F:phosphorelay sensor kinase activity"/>
    <property type="evidence" value="ECO:0007669"/>
    <property type="project" value="InterPro"/>
</dbReference>
<dbReference type="AlphaFoldDB" id="A0A2K8N542"/>
<keyword evidence="7" id="KW-0067">ATP-binding</keyword>
<keyword evidence="3" id="KW-0597">Phosphoprotein</keyword>
<dbReference type="SUPFAM" id="SSF47384">
    <property type="entry name" value="Homodimeric domain of signal transducing histidine kinase"/>
    <property type="match status" value="1"/>
</dbReference>
<feature type="domain" description="Histidine kinase" evidence="10">
    <location>
        <begin position="230"/>
        <end position="439"/>
    </location>
</feature>
<dbReference type="RefSeq" id="WP_100666456.1">
    <property type="nucleotide sequence ID" value="NZ_CP024955.1"/>
</dbReference>
<dbReference type="CDD" id="cd00130">
    <property type="entry name" value="PAS"/>
    <property type="match status" value="1"/>
</dbReference>
<organism evidence="11 12">
    <name type="scientific">Kyrpidia spormannii</name>
    <dbReference type="NCBI Taxonomy" id="2055160"/>
    <lineage>
        <taxon>Bacteria</taxon>
        <taxon>Bacillati</taxon>
        <taxon>Bacillota</taxon>
        <taxon>Bacilli</taxon>
        <taxon>Bacillales</taxon>
        <taxon>Alicyclobacillaceae</taxon>
        <taxon>Kyrpidia</taxon>
    </lineage>
</organism>
<comment type="catalytic activity">
    <reaction evidence="1">
        <text>ATP + protein L-histidine = ADP + protein N-phospho-L-histidine.</text>
        <dbReference type="EC" id="2.7.13.3"/>
    </reaction>
</comment>